<proteinExistence type="predicted"/>
<feature type="compositionally biased region" description="Basic and acidic residues" evidence="1">
    <location>
        <begin position="23"/>
        <end position="50"/>
    </location>
</feature>
<dbReference type="EMBL" id="BMOU01000002">
    <property type="protein sequence ID" value="GGN92282.1"/>
    <property type="molecule type" value="Genomic_DNA"/>
</dbReference>
<gene>
    <name evidence="2" type="ORF">GCM10009030_16370</name>
</gene>
<feature type="region of interest" description="Disordered" evidence="1">
    <location>
        <begin position="1"/>
        <end position="69"/>
    </location>
</feature>
<reference evidence="2" key="2">
    <citation type="submission" date="2020-09" db="EMBL/GenBank/DDBJ databases">
        <authorList>
            <person name="Sun Q."/>
            <person name="Ohkuma M."/>
        </authorList>
    </citation>
    <scope>NUCLEOTIDE SEQUENCE</scope>
    <source>
        <strain evidence="2">JCM 17820</strain>
    </source>
</reference>
<evidence type="ECO:0000313" key="3">
    <source>
        <dbReference type="Proteomes" id="UP000605784"/>
    </source>
</evidence>
<name>A0A830GJ06_9EURY</name>
<comment type="caution">
    <text evidence="2">The sequence shown here is derived from an EMBL/GenBank/DDBJ whole genome shotgun (WGS) entry which is preliminary data.</text>
</comment>
<organism evidence="2 3">
    <name type="scientific">Haloarcula pellucida</name>
    <dbReference type="NCBI Taxonomy" id="1427151"/>
    <lineage>
        <taxon>Archaea</taxon>
        <taxon>Methanobacteriati</taxon>
        <taxon>Methanobacteriota</taxon>
        <taxon>Stenosarchaea group</taxon>
        <taxon>Halobacteria</taxon>
        <taxon>Halobacteriales</taxon>
        <taxon>Haloarculaceae</taxon>
        <taxon>Haloarcula</taxon>
    </lineage>
</organism>
<reference evidence="2" key="1">
    <citation type="journal article" date="2014" name="Int. J. Syst. Evol. Microbiol.">
        <title>Complete genome sequence of Corynebacterium casei LMG S-19264T (=DSM 44701T), isolated from a smear-ripened cheese.</title>
        <authorList>
            <consortium name="US DOE Joint Genome Institute (JGI-PGF)"/>
            <person name="Walter F."/>
            <person name="Albersmeier A."/>
            <person name="Kalinowski J."/>
            <person name="Ruckert C."/>
        </authorList>
    </citation>
    <scope>NUCLEOTIDE SEQUENCE</scope>
    <source>
        <strain evidence="2">JCM 17820</strain>
    </source>
</reference>
<keyword evidence="3" id="KW-1185">Reference proteome</keyword>
<sequence length="69" mass="7789">MTNDDADRTEPPDGAADSPPRPFRTEWRNVGERERARIRREAAGASRDLDAEQYQTTTTGSDRNRPETA</sequence>
<feature type="compositionally biased region" description="Basic and acidic residues" evidence="1">
    <location>
        <begin position="1"/>
        <end position="11"/>
    </location>
</feature>
<dbReference type="AlphaFoldDB" id="A0A830GJ06"/>
<evidence type="ECO:0000313" key="2">
    <source>
        <dbReference type="EMBL" id="GGN92282.1"/>
    </source>
</evidence>
<evidence type="ECO:0000256" key="1">
    <source>
        <dbReference type="SAM" id="MobiDB-lite"/>
    </source>
</evidence>
<dbReference type="Proteomes" id="UP000605784">
    <property type="component" value="Unassembled WGS sequence"/>
</dbReference>
<accession>A0A830GJ06</accession>
<protein>
    <submittedName>
        <fullName evidence="2">Uncharacterized protein</fullName>
    </submittedName>
</protein>